<feature type="compositionally biased region" description="Polar residues" evidence="1">
    <location>
        <begin position="1109"/>
        <end position="1118"/>
    </location>
</feature>
<comment type="caution">
    <text evidence="3">The sequence shown here is derived from an EMBL/GenBank/DDBJ whole genome shotgun (WGS) entry which is preliminary data.</text>
</comment>
<dbReference type="PANTHER" id="PTHR46599">
    <property type="entry name" value="PIGGYBAC TRANSPOSABLE ELEMENT-DERIVED PROTEIN 4"/>
    <property type="match status" value="1"/>
</dbReference>
<dbReference type="EMBL" id="CAJQZP010000945">
    <property type="protein sequence ID" value="CAG5001977.1"/>
    <property type="molecule type" value="Genomic_DNA"/>
</dbReference>
<organism evidence="3 4">
    <name type="scientific">Parnassius apollo</name>
    <name type="common">Apollo butterfly</name>
    <name type="synonym">Papilio apollo</name>
    <dbReference type="NCBI Taxonomy" id="110799"/>
    <lineage>
        <taxon>Eukaryota</taxon>
        <taxon>Metazoa</taxon>
        <taxon>Ecdysozoa</taxon>
        <taxon>Arthropoda</taxon>
        <taxon>Hexapoda</taxon>
        <taxon>Insecta</taxon>
        <taxon>Pterygota</taxon>
        <taxon>Neoptera</taxon>
        <taxon>Endopterygota</taxon>
        <taxon>Lepidoptera</taxon>
        <taxon>Glossata</taxon>
        <taxon>Ditrysia</taxon>
        <taxon>Papilionoidea</taxon>
        <taxon>Papilionidae</taxon>
        <taxon>Parnassiinae</taxon>
        <taxon>Parnassini</taxon>
        <taxon>Parnassius</taxon>
        <taxon>Parnassius</taxon>
    </lineage>
</organism>
<feature type="compositionally biased region" description="Low complexity" evidence="1">
    <location>
        <begin position="1078"/>
        <end position="1099"/>
    </location>
</feature>
<evidence type="ECO:0000313" key="4">
    <source>
        <dbReference type="Proteomes" id="UP000691718"/>
    </source>
</evidence>
<proteinExistence type="predicted"/>
<protein>
    <submittedName>
        <fullName evidence="3">(apollo) hypothetical protein</fullName>
    </submittedName>
</protein>
<feature type="region of interest" description="Disordered" evidence="1">
    <location>
        <begin position="1193"/>
        <end position="1230"/>
    </location>
</feature>
<dbReference type="OrthoDB" id="118105at2759"/>
<sequence>MELVNYHIERRKTLPRRNASLELVLRVQSAVTETTNTSTIQSSNKRKSLLIAYEDKVDRRETCACIKNENILMKVKVLKSLGLIKSHSLDEILSLILCNPKSRECSYGECSTCEKKSLEFNLDETNLEDIVKWKEWSMQKHEYTDKNMYSTKKCITPKRKFSIGAVVRKPKNSYDSSTDTDIDEQYSLHNSSENECFISDSEKEQIHEDNGMELKNIDYNNNMKLKWQRTQKIMALVPPEKAASSDSSSASEEEMLFQKPNDDDDDLTYCSSEPRSYPSSLDCMHIFSSSDEDENVEPENVGLARENPILSDEDTGPLSPVIQEMFPTGQPQQQLPFMLHSVSSVLSPLDSPANKTCSKRAANTTKRWYMALFAQSLDICVNNAWLTYRRDRPADKKSLPLKVFRVELANELLQFNRIRQSDAKENEPTVKIKTPSAPRPPDSVRYDSVGHLPTFVPQELYSLVSIITVLVHIFGFLCKNKAYYVKNVKGRGCPYMHQGRLASSGPCLPIDVESFHCGEIIEFLMADYSDDEEGLVLDEEDQTFLEQDIDTGISTVEIEPGSASPEENIIENQQPSSNVPYFYWRKNSYSPHNFCEMEEYNFGEVHIFDQTSDTELTPVKIFNAATGFEKLVEEIIVRESIRYAHQNGRSFTLTDQEAKAFFGMNFVMGYHCLPTFRSYWSTDPDMGVPYIANVMPINRFEEIRRNLHFSDNSNKPNRTDPSYDRAFKIRPVIDHFNHAFQRAMANTKTQTIDEHMIKFKGHNIMRQYVKNKPIKWGFKMWCRTCSCIGYLFQFDLYTGKKRGGTETGLGESVVLQLSESLQGIGCEIYFDIFFNSPNLQYTLMNKNIKACGTVRSNRKNVPKNMPTDKNMNRGDIFVASSNGISFIKWMDNKAVFLLTNFLSPIPTTIVKKCVSGSAEKVNVICPEAIIKYNKHMGGVDLMDQKKVYYEVDRKAKIKYYLRLFFDLLDIAMNNSYVIYCKLHEAKRIEGTPLTSLEFHQVVARSLIGSFSSRQRSLSSVVMTKKRISYTQKRGTPSHVMVKMNKEEERIMRLFEEASTGSLIPNPFSVSDDGEYGSDGDYNPCNDEVSSDSSNTSVNRTSRRSKLCNRPSNRSQPVNTAPLRNRTLSSSSSSSSSDVDKTEYLQTHEYLNVTLTTHYDEYLDVTLTEDVPRSHDDSITSCESVQSELILQTNTTQPVEEQQEPDCSSNITMQDPEPGPSNISERHNRPITPPATVNWEHTTLDIPQFNFDSTSTGVQFHIDENTSILDVFRQLFPSHIVSQLIEHTNKYGEALCIKNIPMTRHSCRYSFRKVDEDEFFKFLGLCLLQEQISVPKKRKLFTYSDILYYHPIFPYVMSRKRFEQILRCLYASDLNAKGSAKISSFIDNMCQIFQNCYKPEKELSLDESLLLFRERLKFRQYMKDKKARYGIKFYELTTAEGFVLNIILYTGKTDDPSDKGKKTENLVLRLMRPYGLISRC</sequence>
<feature type="domain" description="PiggyBac transposable element-derived protein" evidence="2">
    <location>
        <begin position="1269"/>
        <end position="1473"/>
    </location>
</feature>
<feature type="region of interest" description="Disordered" evidence="1">
    <location>
        <begin position="1064"/>
        <end position="1140"/>
    </location>
</feature>
<feature type="compositionally biased region" description="Polar residues" evidence="1">
    <location>
        <begin position="1193"/>
        <end position="1212"/>
    </location>
</feature>
<dbReference type="Pfam" id="PF13843">
    <property type="entry name" value="DDE_Tnp_1_7"/>
    <property type="match status" value="2"/>
</dbReference>
<keyword evidence="4" id="KW-1185">Reference proteome</keyword>
<feature type="region of interest" description="Disordered" evidence="1">
    <location>
        <begin position="238"/>
        <end position="273"/>
    </location>
</feature>
<reference evidence="3" key="1">
    <citation type="submission" date="2021-04" db="EMBL/GenBank/DDBJ databases">
        <authorList>
            <person name="Tunstrom K."/>
        </authorList>
    </citation>
    <scope>NUCLEOTIDE SEQUENCE</scope>
</reference>
<evidence type="ECO:0000256" key="1">
    <source>
        <dbReference type="SAM" id="MobiDB-lite"/>
    </source>
</evidence>
<evidence type="ECO:0000313" key="3">
    <source>
        <dbReference type="EMBL" id="CAG5001977.1"/>
    </source>
</evidence>
<gene>
    <name evidence="3" type="ORF">PAPOLLO_LOCUS14021</name>
</gene>
<dbReference type="Proteomes" id="UP000691718">
    <property type="component" value="Unassembled WGS sequence"/>
</dbReference>
<evidence type="ECO:0000259" key="2">
    <source>
        <dbReference type="Pfam" id="PF13843"/>
    </source>
</evidence>
<accession>A0A8S3X577</accession>
<dbReference type="InterPro" id="IPR029526">
    <property type="entry name" value="PGBD"/>
</dbReference>
<name>A0A8S3X577_PARAO</name>
<dbReference type="PANTHER" id="PTHR46599:SF3">
    <property type="entry name" value="PIGGYBAC TRANSPOSABLE ELEMENT-DERIVED PROTEIN 4"/>
    <property type="match status" value="1"/>
</dbReference>
<feature type="domain" description="PiggyBac transposable element-derived protein" evidence="2">
    <location>
        <begin position="634"/>
        <end position="976"/>
    </location>
</feature>